<sequence length="133" mass="15228">MENTSHLNKLNSSWIFSGLPKGKYLLVLDIRVAHFVGNGTDRVIDLMLQDGTIHKNVRVRTLGKMIGICRVVGNGCKIEKGMVLKYEKLQHNNISFLNSVLPGQKHYEKEIHIFLSSIKRIDRTVQEKLIPKY</sequence>
<organism evidence="1">
    <name type="scientific">uncultured marine phage</name>
    <dbReference type="NCBI Taxonomy" id="707152"/>
    <lineage>
        <taxon>Viruses</taxon>
        <taxon>environmental samples</taxon>
    </lineage>
</organism>
<name>A0A8D9CEK3_9VIRU</name>
<dbReference type="EMBL" id="OU342829">
    <property type="protein sequence ID" value="CAG7579762.1"/>
    <property type="molecule type" value="Genomic_DNA"/>
</dbReference>
<accession>A0A8D9CEK3</accession>
<gene>
    <name evidence="1" type="ORF">SLAVMIC_00081</name>
</gene>
<reference evidence="1" key="1">
    <citation type="submission" date="2021-06" db="EMBL/GenBank/DDBJ databases">
        <authorList>
            <person name="Gannon L."/>
            <person name="Redgwell R T."/>
            <person name="Michniewski S."/>
            <person name="Harrison D C."/>
            <person name="Millard A."/>
        </authorList>
    </citation>
    <scope>NUCLEOTIDE SEQUENCE</scope>
</reference>
<protein>
    <submittedName>
        <fullName evidence="1">Uncharacterized protein</fullName>
    </submittedName>
</protein>
<evidence type="ECO:0000313" key="1">
    <source>
        <dbReference type="EMBL" id="CAG7579762.1"/>
    </source>
</evidence>
<proteinExistence type="predicted"/>